<accession>W0JTY0</accession>
<proteinExistence type="predicted"/>
<dbReference type="STRING" id="797299.HALLA_05000"/>
<keyword evidence="2" id="KW-1185">Reference proteome</keyword>
<evidence type="ECO:0000313" key="1">
    <source>
        <dbReference type="EMBL" id="AHG00700.1"/>
    </source>
</evidence>
<name>W0JTY0_9EURY</name>
<organism evidence="1 2">
    <name type="scientific">Halostagnicola larsenii XH-48</name>
    <dbReference type="NCBI Taxonomy" id="797299"/>
    <lineage>
        <taxon>Archaea</taxon>
        <taxon>Methanobacteriati</taxon>
        <taxon>Methanobacteriota</taxon>
        <taxon>Stenosarchaea group</taxon>
        <taxon>Halobacteria</taxon>
        <taxon>Halobacteriales</taxon>
        <taxon>Natrialbaceae</taxon>
        <taxon>Halostagnicola</taxon>
    </lineage>
</organism>
<reference evidence="1 2" key="1">
    <citation type="submission" date="2014-01" db="EMBL/GenBank/DDBJ databases">
        <authorList>
            <consortium name="DOE Joint Genome Institute"/>
            <person name="Anderson I."/>
            <person name="Huntemann M."/>
            <person name="Han J."/>
            <person name="Chen A."/>
            <person name="Kyrpides N."/>
            <person name="Mavromatis K."/>
            <person name="Markowitz V."/>
            <person name="Palaniappan K."/>
            <person name="Ivanova N."/>
            <person name="Schaumberg A."/>
            <person name="Pati A."/>
            <person name="Liolios K."/>
            <person name="Nordberg H.P."/>
            <person name="Cantor M.N."/>
            <person name="Hua S.X."/>
            <person name="Woyke T."/>
        </authorList>
    </citation>
    <scope>NUCLEOTIDE SEQUENCE [LARGE SCALE GENOMIC DNA]</scope>
    <source>
        <strain evidence="1 2">XH-48</strain>
    </source>
</reference>
<evidence type="ECO:0000313" key="2">
    <source>
        <dbReference type="Proteomes" id="UP000019024"/>
    </source>
</evidence>
<gene>
    <name evidence="1" type="ORF">HALLA_05000</name>
</gene>
<dbReference type="KEGG" id="hlr:HALLA_05000"/>
<dbReference type="Proteomes" id="UP000019024">
    <property type="component" value="Chromosome"/>
</dbReference>
<sequence>MSTDGRSSALVRQCVSPVWYPFLVVCPEEPSPTHASECVLF</sequence>
<protein>
    <submittedName>
        <fullName evidence="1">Uncharacterized protein</fullName>
    </submittedName>
</protein>
<dbReference type="EMBL" id="CP007055">
    <property type="protein sequence ID" value="AHG00700.1"/>
    <property type="molecule type" value="Genomic_DNA"/>
</dbReference>
<dbReference type="AlphaFoldDB" id="W0JTY0"/>
<dbReference type="HOGENOM" id="CLU_3263678_0_0_2"/>